<dbReference type="PRINTS" id="PR00315">
    <property type="entry name" value="ELONGATNFCT"/>
</dbReference>
<dbReference type="Gene3D" id="3.40.50.300">
    <property type="entry name" value="P-loop containing nucleotide triphosphate hydrolases"/>
    <property type="match status" value="1"/>
</dbReference>
<dbReference type="Pfam" id="PF03764">
    <property type="entry name" value="EFG_IV"/>
    <property type="match status" value="1"/>
</dbReference>
<evidence type="ECO:0000256" key="6">
    <source>
        <dbReference type="ARBA" id="ARBA00023134"/>
    </source>
</evidence>
<proteinExistence type="inferred from homology"/>
<comment type="similarity">
    <text evidence="1 8">Belongs to the TRAFAC class translation factor GTPase superfamily. Classic translation factor GTPase family. EF-G/EF-2 subfamily.</text>
</comment>
<dbReference type="InterPro" id="IPR004161">
    <property type="entry name" value="EFTu-like_2"/>
</dbReference>
<dbReference type="InterPro" id="IPR004540">
    <property type="entry name" value="Transl_elong_EFG/EF2"/>
</dbReference>
<dbReference type="CDD" id="cd16262">
    <property type="entry name" value="EFG_III"/>
    <property type="match status" value="1"/>
</dbReference>
<dbReference type="InterPro" id="IPR047872">
    <property type="entry name" value="EFG_IV"/>
</dbReference>
<dbReference type="NCBIfam" id="TIGR00231">
    <property type="entry name" value="small_GTP"/>
    <property type="match status" value="1"/>
</dbReference>
<dbReference type="Pfam" id="PF03144">
    <property type="entry name" value="GTP_EFTU_D2"/>
    <property type="match status" value="1"/>
</dbReference>
<dbReference type="EMBL" id="QDKL01000003">
    <property type="protein sequence ID" value="RZF20800.1"/>
    <property type="molecule type" value="Genomic_DNA"/>
</dbReference>
<dbReference type="SUPFAM" id="SSF50447">
    <property type="entry name" value="Translation proteins"/>
    <property type="match status" value="1"/>
</dbReference>
<dbReference type="InterPro" id="IPR014721">
    <property type="entry name" value="Ribsml_uS5_D2-typ_fold_subgr"/>
</dbReference>
<comment type="caution">
    <text evidence="10">The sequence shown here is derived from an EMBL/GenBank/DDBJ whole genome shotgun (WGS) entry which is preliminary data.</text>
</comment>
<dbReference type="InterPro" id="IPR000795">
    <property type="entry name" value="T_Tr_GTP-bd_dom"/>
</dbReference>
<name>A0ABY0ICX2_9BACT</name>
<dbReference type="InterPro" id="IPR000640">
    <property type="entry name" value="EFG_V-like"/>
</dbReference>
<accession>A0ABY0ICX2</accession>
<dbReference type="Pfam" id="PF00679">
    <property type="entry name" value="EFG_C"/>
    <property type="match status" value="1"/>
</dbReference>
<dbReference type="Proteomes" id="UP000443582">
    <property type="component" value="Unassembled WGS sequence"/>
</dbReference>
<dbReference type="InterPro" id="IPR020568">
    <property type="entry name" value="Ribosomal_Su5_D2-typ_SF"/>
</dbReference>
<keyword evidence="11" id="KW-1185">Reference proteome</keyword>
<keyword evidence="8" id="KW-0963">Cytoplasm</keyword>
<evidence type="ECO:0000256" key="7">
    <source>
        <dbReference type="ARBA" id="ARBA00024731"/>
    </source>
</evidence>
<dbReference type="CDD" id="cd04091">
    <property type="entry name" value="mtEFG1_II_like"/>
    <property type="match status" value="1"/>
</dbReference>
<feature type="binding site" evidence="8">
    <location>
        <begin position="152"/>
        <end position="155"/>
    </location>
    <ligand>
        <name>GTP</name>
        <dbReference type="ChEBI" id="CHEBI:37565"/>
    </ligand>
</feature>
<comment type="function">
    <text evidence="7 8">Catalyzes the GTP-dependent ribosomal translocation step during translation elongation. During this step, the ribosome changes from the pre-translocational (PRE) to the post-translocational (POST) state as the newly formed A-site-bound peptidyl-tRNA and P-site-bound deacylated tRNA move to the P and E sites, respectively. Catalyzes the coordinated movement of the two tRNA molecules, the mRNA and conformational changes in the ribosome.</text>
</comment>
<dbReference type="InterPro" id="IPR009000">
    <property type="entry name" value="Transl_B-barrel_sf"/>
</dbReference>
<dbReference type="GO" id="GO:0003746">
    <property type="term" value="F:translation elongation factor activity"/>
    <property type="evidence" value="ECO:0007669"/>
    <property type="project" value="UniProtKB-KW"/>
</dbReference>
<dbReference type="HAMAP" id="MF_00054_B">
    <property type="entry name" value="EF_G_EF_2_B"/>
    <property type="match status" value="1"/>
</dbReference>
<dbReference type="InterPro" id="IPR027417">
    <property type="entry name" value="P-loop_NTPase"/>
</dbReference>
<evidence type="ECO:0000256" key="2">
    <source>
        <dbReference type="ARBA" id="ARBA00017872"/>
    </source>
</evidence>
<feature type="binding site" evidence="8">
    <location>
        <begin position="98"/>
        <end position="102"/>
    </location>
    <ligand>
        <name>GTP</name>
        <dbReference type="ChEBI" id="CHEBI:37565"/>
    </ligand>
</feature>
<evidence type="ECO:0000256" key="1">
    <source>
        <dbReference type="ARBA" id="ARBA00005870"/>
    </source>
</evidence>
<dbReference type="PANTHER" id="PTHR43636">
    <property type="entry name" value="ELONGATION FACTOR G, MITOCHONDRIAL"/>
    <property type="match status" value="1"/>
</dbReference>
<dbReference type="CDD" id="cd01886">
    <property type="entry name" value="EF-G"/>
    <property type="match status" value="1"/>
</dbReference>
<sequence length="721" mass="79782">MVNNKLMAKTRNIGISAHIDSGKTTLTERILFYCDMIHKIEDVRGGGAGATMDHMELEKEKGITITSAATTVHWKGIEGKGTTFADGIDKDTRVNIIDTPGHVDFTVEVERSLRVLDGAILVLCSVSGVQSQSITVDRQMKRYNVPRMAFLNKMDRMGANAFNGRDALKEKLNHNAVLMQCPIGAEDEFVGAVDLITRKAWYYDGDNGEKVRIEDCPADLVDKVEELRSEMVDAVAEFDDDVMEAYLEGNEPTEEQLHLCIKKGVQSLQLTPVYMGSAFKNKGVQALLEAVARYLPSPLTCALPTAVDSETEETVTITPDPEQDLLAMAFKITDEQFGQLTYTRIYRGTLNKGDTVYNTRTGKKVRIGRMVRMNSNDRENIDSAHAGDIIAIVGIDCASGDTFVGNDDNMNLSLEGIHVPIPVIELSISCKDKNEQAKMSKGLAKFLKEDPTFHVYTDEESGETRIAGMGELHLEIYVERLKREFGANVEVGAPQVNYRETIRTEAAFDYTHKKQTGGSGQFGQVVGLLKPLAEEDKDKEDQVFKFNNEIKGGSIPNEFIGACEKGFQDVMDKGPLAAFPVINCEIFLRDGKSHDVDSSDMAFRIASRQAMRQAINKAQPVLLEPVMKVEVTTPDEFQGSVIGDLSSRRGMIQGSETDPGGEVIINAEVPLSEMFGYSNDLRSMSQGKASYTMEFSRYLDCPSNIQEEVMKARKEKLANED</sequence>
<evidence type="ECO:0000313" key="11">
    <source>
        <dbReference type="Proteomes" id="UP000443582"/>
    </source>
</evidence>
<gene>
    <name evidence="8" type="primary">fusA</name>
    <name evidence="10" type="ORF">DAY19_12500</name>
</gene>
<dbReference type="RefSeq" id="WP_115362973.1">
    <property type="nucleotide sequence ID" value="NZ_QDKL01000003.1"/>
</dbReference>
<protein>
    <recommendedName>
        <fullName evidence="2 8">Elongation factor G</fullName>
        <shortName evidence="8">EF-G</shortName>
    </recommendedName>
</protein>
<dbReference type="InterPro" id="IPR035649">
    <property type="entry name" value="EFG_V"/>
</dbReference>
<dbReference type="SMART" id="SM00889">
    <property type="entry name" value="EFG_IV"/>
    <property type="match status" value="1"/>
</dbReference>
<dbReference type="InterPro" id="IPR035647">
    <property type="entry name" value="EFG_III/V"/>
</dbReference>
<evidence type="ECO:0000256" key="3">
    <source>
        <dbReference type="ARBA" id="ARBA00022741"/>
    </source>
</evidence>
<dbReference type="PROSITE" id="PS51722">
    <property type="entry name" value="G_TR_2"/>
    <property type="match status" value="1"/>
</dbReference>
<dbReference type="SUPFAM" id="SSF54980">
    <property type="entry name" value="EF-G C-terminal domain-like"/>
    <property type="match status" value="2"/>
</dbReference>
<reference evidence="11" key="1">
    <citation type="journal article" date="2019" name="Int. J. Syst. Evol. Microbiol.">
        <title>Halobacteriovorax valvorus sp. nov., a novel prokaryotic predator isolated from coastal seawater of China.</title>
        <authorList>
            <person name="Chen M.-X."/>
        </authorList>
    </citation>
    <scope>NUCLEOTIDE SEQUENCE [LARGE SCALE GENOMIC DNA]</scope>
    <source>
        <strain evidence="11">BL9</strain>
    </source>
</reference>
<dbReference type="PANTHER" id="PTHR43636:SF2">
    <property type="entry name" value="ELONGATION FACTOR G, MITOCHONDRIAL"/>
    <property type="match status" value="1"/>
</dbReference>
<dbReference type="Gene3D" id="3.30.230.10">
    <property type="match status" value="1"/>
</dbReference>
<feature type="domain" description="Tr-type G" evidence="9">
    <location>
        <begin position="8"/>
        <end position="299"/>
    </location>
</feature>
<dbReference type="InterPro" id="IPR005517">
    <property type="entry name" value="Transl_elong_EFG/EF2_IV"/>
</dbReference>
<dbReference type="Pfam" id="PF14492">
    <property type="entry name" value="EFG_III"/>
    <property type="match status" value="1"/>
</dbReference>
<evidence type="ECO:0000256" key="8">
    <source>
        <dbReference type="HAMAP-Rule" id="MF_00054"/>
    </source>
</evidence>
<dbReference type="Gene3D" id="3.30.70.240">
    <property type="match status" value="1"/>
</dbReference>
<keyword evidence="4 8" id="KW-0251">Elongation factor</keyword>
<dbReference type="Gene3D" id="2.40.30.10">
    <property type="entry name" value="Translation factors"/>
    <property type="match status" value="1"/>
</dbReference>
<dbReference type="SUPFAM" id="SSF54211">
    <property type="entry name" value="Ribosomal protein S5 domain 2-like"/>
    <property type="match status" value="1"/>
</dbReference>
<dbReference type="CDD" id="cd01434">
    <property type="entry name" value="EFG_mtEFG1_IV"/>
    <property type="match status" value="1"/>
</dbReference>
<evidence type="ECO:0000259" key="9">
    <source>
        <dbReference type="PROSITE" id="PS51722"/>
    </source>
</evidence>
<organism evidence="10 11">
    <name type="scientific">Halobacteriovorax vibrionivorans</name>
    <dbReference type="NCBI Taxonomy" id="2152716"/>
    <lineage>
        <taxon>Bacteria</taxon>
        <taxon>Pseudomonadati</taxon>
        <taxon>Bdellovibrionota</taxon>
        <taxon>Bacteriovoracia</taxon>
        <taxon>Bacteriovoracales</taxon>
        <taxon>Halobacteriovoraceae</taxon>
        <taxon>Halobacteriovorax</taxon>
    </lineage>
</organism>
<dbReference type="NCBIfam" id="TIGR00484">
    <property type="entry name" value="EF-G"/>
    <property type="match status" value="1"/>
</dbReference>
<dbReference type="InterPro" id="IPR041095">
    <property type="entry name" value="EFG_II"/>
</dbReference>
<comment type="subcellular location">
    <subcellularLocation>
        <location evidence="8">Cytoplasm</location>
    </subcellularLocation>
</comment>
<keyword evidence="5 8" id="KW-0648">Protein biosynthesis</keyword>
<evidence type="ECO:0000256" key="4">
    <source>
        <dbReference type="ARBA" id="ARBA00022768"/>
    </source>
</evidence>
<dbReference type="SUPFAM" id="SSF52540">
    <property type="entry name" value="P-loop containing nucleoside triphosphate hydrolases"/>
    <property type="match status" value="1"/>
</dbReference>
<evidence type="ECO:0000256" key="5">
    <source>
        <dbReference type="ARBA" id="ARBA00022917"/>
    </source>
</evidence>
<dbReference type="CDD" id="cd03713">
    <property type="entry name" value="EFG_mtEFG_C"/>
    <property type="match status" value="1"/>
</dbReference>
<keyword evidence="3 8" id="KW-0547">Nucleotide-binding</keyword>
<dbReference type="NCBIfam" id="NF009381">
    <property type="entry name" value="PRK12740.1-5"/>
    <property type="match status" value="1"/>
</dbReference>
<dbReference type="InterPro" id="IPR009022">
    <property type="entry name" value="EFG_III"/>
</dbReference>
<evidence type="ECO:0000313" key="10">
    <source>
        <dbReference type="EMBL" id="RZF20800.1"/>
    </source>
</evidence>
<keyword evidence="6 8" id="KW-0342">GTP-binding</keyword>
<dbReference type="SMART" id="SM00838">
    <property type="entry name" value="EFG_C"/>
    <property type="match status" value="1"/>
</dbReference>
<feature type="binding site" evidence="8">
    <location>
        <begin position="17"/>
        <end position="24"/>
    </location>
    <ligand>
        <name>GTP</name>
        <dbReference type="ChEBI" id="CHEBI:37565"/>
    </ligand>
</feature>
<dbReference type="Pfam" id="PF00009">
    <property type="entry name" value="GTP_EFTU"/>
    <property type="match status" value="1"/>
</dbReference>
<dbReference type="Gene3D" id="3.30.70.870">
    <property type="entry name" value="Elongation Factor G (Translational Gtpase), domain 3"/>
    <property type="match status" value="1"/>
</dbReference>
<dbReference type="InterPro" id="IPR005225">
    <property type="entry name" value="Small_GTP-bd"/>
</dbReference>